<dbReference type="Pfam" id="PF10111">
    <property type="entry name" value="Glyco_tranf_2_2"/>
    <property type="match status" value="1"/>
</dbReference>
<keyword evidence="2" id="KW-0808">Transferase</keyword>
<dbReference type="PANTHER" id="PTHR43685:SF2">
    <property type="entry name" value="GLYCOSYLTRANSFERASE 2-LIKE DOMAIN-CONTAINING PROTEIN"/>
    <property type="match status" value="1"/>
</dbReference>
<dbReference type="InterPro" id="IPR050834">
    <property type="entry name" value="Glycosyltransf_2"/>
</dbReference>
<sequence>MPKLSVIIPVYNGEKTILKTVESVQKQTFFNFELIVINDGSTDSTLELLAHLREPRMKVLSYENGGLPVARNRGIANATGEFITFIDADDLWTPNKLELQLAVLQQHPDADAVYSWTLYLNEEGTAFHQGEQLYFQGNVLPQLLLSNFIASGSNIMIRKQAIASVGYFDPTLRSCEDWDYWLRLAAHCAFVVVPKYQIIYRQSTTAMSSKVEVMEKHLLIVHERGFRLATSELQFLKNQSLANIYEFLAHLCLNYISGTNGAKQAYQKLRQAIVLQPSLLLTKKTQVLLMKIGLILLFSPKLSERILQEVKTLRAKNLESINTYS</sequence>
<name>A0A1U7HZ03_9CHRO</name>
<dbReference type="InterPro" id="IPR019290">
    <property type="entry name" value="GlycosylTrfase-like_prok"/>
</dbReference>
<dbReference type="InterPro" id="IPR029044">
    <property type="entry name" value="Nucleotide-diphossugar_trans"/>
</dbReference>
<comment type="caution">
    <text evidence="2">The sequence shown here is derived from an EMBL/GenBank/DDBJ whole genome shotgun (WGS) entry which is preliminary data.</text>
</comment>
<dbReference type="SUPFAM" id="SSF53448">
    <property type="entry name" value="Nucleotide-diphospho-sugar transferases"/>
    <property type="match status" value="1"/>
</dbReference>
<evidence type="ECO:0000313" key="3">
    <source>
        <dbReference type="Proteomes" id="UP000185984"/>
    </source>
</evidence>
<dbReference type="PANTHER" id="PTHR43685">
    <property type="entry name" value="GLYCOSYLTRANSFERASE"/>
    <property type="match status" value="1"/>
</dbReference>
<dbReference type="OrthoDB" id="9812327at2"/>
<accession>A0A1U7HZ03</accession>
<dbReference type="Gene3D" id="3.90.550.10">
    <property type="entry name" value="Spore Coat Polysaccharide Biosynthesis Protein SpsA, Chain A"/>
    <property type="match status" value="1"/>
</dbReference>
<dbReference type="GO" id="GO:0016740">
    <property type="term" value="F:transferase activity"/>
    <property type="evidence" value="ECO:0007669"/>
    <property type="project" value="UniProtKB-KW"/>
</dbReference>
<keyword evidence="3" id="KW-1185">Reference proteome</keyword>
<feature type="domain" description="Glycosyltransferase 2-like prokaryotic type" evidence="1">
    <location>
        <begin position="5"/>
        <end position="243"/>
    </location>
</feature>
<dbReference type="EMBL" id="MRCC01000002">
    <property type="protein sequence ID" value="OKH28809.1"/>
    <property type="molecule type" value="Genomic_DNA"/>
</dbReference>
<dbReference type="STRING" id="247279.NIES1031_02615"/>
<evidence type="ECO:0000313" key="2">
    <source>
        <dbReference type="EMBL" id="OKH28809.1"/>
    </source>
</evidence>
<gene>
    <name evidence="2" type="ORF">NIES1031_02615</name>
</gene>
<dbReference type="Proteomes" id="UP000185984">
    <property type="component" value="Unassembled WGS sequence"/>
</dbReference>
<dbReference type="RefSeq" id="WP_073547964.1">
    <property type="nucleotide sequence ID" value="NZ_CAWMVK010000012.1"/>
</dbReference>
<dbReference type="CDD" id="cd00761">
    <property type="entry name" value="Glyco_tranf_GTA_type"/>
    <property type="match status" value="1"/>
</dbReference>
<evidence type="ECO:0000259" key="1">
    <source>
        <dbReference type="Pfam" id="PF10111"/>
    </source>
</evidence>
<protein>
    <submittedName>
        <fullName evidence="2">Glycosyl transferase family A</fullName>
    </submittedName>
</protein>
<dbReference type="AlphaFoldDB" id="A0A1U7HZ03"/>
<proteinExistence type="predicted"/>
<organism evidence="2 3">
    <name type="scientific">Chroogloeocystis siderophila 5.2 s.c.1</name>
    <dbReference type="NCBI Taxonomy" id="247279"/>
    <lineage>
        <taxon>Bacteria</taxon>
        <taxon>Bacillati</taxon>
        <taxon>Cyanobacteriota</taxon>
        <taxon>Cyanophyceae</taxon>
        <taxon>Oscillatoriophycideae</taxon>
        <taxon>Chroococcales</taxon>
        <taxon>Chroococcaceae</taxon>
        <taxon>Chroogloeocystis</taxon>
    </lineage>
</organism>
<reference evidence="2 3" key="1">
    <citation type="submission" date="2016-11" db="EMBL/GenBank/DDBJ databases">
        <title>Draft Genome Sequences of Nine Cyanobacterial Strains from Diverse Habitats.</title>
        <authorList>
            <person name="Zhu T."/>
            <person name="Hou S."/>
            <person name="Lu X."/>
            <person name="Hess W.R."/>
        </authorList>
    </citation>
    <scope>NUCLEOTIDE SEQUENCE [LARGE SCALE GENOMIC DNA]</scope>
    <source>
        <strain evidence="2 3">5.2 s.c.1</strain>
    </source>
</reference>